<dbReference type="AlphaFoldDB" id="A0A0C2GSY6"/>
<dbReference type="OrthoDB" id="5186at2759"/>
<sequence length="67" mass="7946">MIPDVLFYDNDEHVTVIRNMARDMRLGAHLLLIGNQGVGKNKITDRFLHLIQRPRQYMQLHRYEVGK</sequence>
<feature type="domain" description="ATPase dynein-related AAA" evidence="1">
    <location>
        <begin position="29"/>
        <end position="63"/>
    </location>
</feature>
<reference evidence="2 3" key="1">
    <citation type="submission" date="2013-12" db="EMBL/GenBank/DDBJ databases">
        <title>Draft genome of the parsitic nematode Ancylostoma duodenale.</title>
        <authorList>
            <person name="Mitreva M."/>
        </authorList>
    </citation>
    <scope>NUCLEOTIDE SEQUENCE [LARGE SCALE GENOMIC DNA]</scope>
    <source>
        <strain evidence="2 3">Zhejiang</strain>
    </source>
</reference>
<dbReference type="InterPro" id="IPR011704">
    <property type="entry name" value="ATPase_dyneun-rel_AAA"/>
</dbReference>
<gene>
    <name evidence="2" type="ORF">ANCDUO_07602</name>
</gene>
<keyword evidence="3" id="KW-1185">Reference proteome</keyword>
<dbReference type="Pfam" id="PF07728">
    <property type="entry name" value="AAA_5"/>
    <property type="match status" value="1"/>
</dbReference>
<dbReference type="InterPro" id="IPR039891">
    <property type="entry name" value="VWA8"/>
</dbReference>
<dbReference type="GO" id="GO:0016887">
    <property type="term" value="F:ATP hydrolysis activity"/>
    <property type="evidence" value="ECO:0007669"/>
    <property type="project" value="InterPro"/>
</dbReference>
<evidence type="ECO:0000259" key="1">
    <source>
        <dbReference type="Pfam" id="PF07728"/>
    </source>
</evidence>
<evidence type="ECO:0000313" key="2">
    <source>
        <dbReference type="EMBL" id="KIH62119.1"/>
    </source>
</evidence>
<accession>A0A0C2GSY6</accession>
<proteinExistence type="predicted"/>
<evidence type="ECO:0000313" key="3">
    <source>
        <dbReference type="Proteomes" id="UP000054047"/>
    </source>
</evidence>
<dbReference type="PANTHER" id="PTHR21610">
    <property type="entry name" value="VON WILLEBRAND FACTOR A DOMAIN-CONTAINING PROTEIN 8"/>
    <property type="match status" value="1"/>
</dbReference>
<organism evidence="2 3">
    <name type="scientific">Ancylostoma duodenale</name>
    <dbReference type="NCBI Taxonomy" id="51022"/>
    <lineage>
        <taxon>Eukaryota</taxon>
        <taxon>Metazoa</taxon>
        <taxon>Ecdysozoa</taxon>
        <taxon>Nematoda</taxon>
        <taxon>Chromadorea</taxon>
        <taxon>Rhabditida</taxon>
        <taxon>Rhabditina</taxon>
        <taxon>Rhabditomorpha</taxon>
        <taxon>Strongyloidea</taxon>
        <taxon>Ancylostomatidae</taxon>
        <taxon>Ancylostomatinae</taxon>
        <taxon>Ancylostoma</taxon>
    </lineage>
</organism>
<dbReference type="PANTHER" id="PTHR21610:SF9">
    <property type="entry name" value="VON WILLEBRAND FACTOR A DOMAIN-CONTAINING PROTEIN 8"/>
    <property type="match status" value="1"/>
</dbReference>
<protein>
    <recommendedName>
        <fullName evidence="1">ATPase dynein-related AAA domain-containing protein</fullName>
    </recommendedName>
</protein>
<dbReference type="Proteomes" id="UP000054047">
    <property type="component" value="Unassembled WGS sequence"/>
</dbReference>
<dbReference type="GO" id="GO:0005737">
    <property type="term" value="C:cytoplasm"/>
    <property type="evidence" value="ECO:0007669"/>
    <property type="project" value="TreeGrafter"/>
</dbReference>
<dbReference type="EMBL" id="KN729572">
    <property type="protein sequence ID" value="KIH62119.1"/>
    <property type="molecule type" value="Genomic_DNA"/>
</dbReference>
<name>A0A0C2GSY6_9BILA</name>
<dbReference type="GO" id="GO:0005524">
    <property type="term" value="F:ATP binding"/>
    <property type="evidence" value="ECO:0007669"/>
    <property type="project" value="InterPro"/>
</dbReference>